<dbReference type="GO" id="GO:0004130">
    <property type="term" value="F:cytochrome-c peroxidase activity"/>
    <property type="evidence" value="ECO:0007669"/>
    <property type="project" value="TreeGrafter"/>
</dbReference>
<evidence type="ECO:0000256" key="7">
    <source>
        <dbReference type="ARBA" id="ARBA00023004"/>
    </source>
</evidence>
<keyword evidence="3" id="KW-0479">Metal-binding</keyword>
<dbReference type="PANTHER" id="PTHR30600">
    <property type="entry name" value="CYTOCHROME C PEROXIDASE-RELATED"/>
    <property type="match status" value="1"/>
</dbReference>
<dbReference type="Pfam" id="PF03150">
    <property type="entry name" value="CCP_MauG"/>
    <property type="match status" value="1"/>
</dbReference>
<dbReference type="InterPro" id="IPR051395">
    <property type="entry name" value="Cytochrome_c_Peroxidase/MauG"/>
</dbReference>
<dbReference type="Gene3D" id="1.10.760.10">
    <property type="entry name" value="Cytochrome c-like domain"/>
    <property type="match status" value="2"/>
</dbReference>
<evidence type="ECO:0000256" key="4">
    <source>
        <dbReference type="ARBA" id="ARBA00022729"/>
    </source>
</evidence>
<name>A0A381Z3U1_9ZZZZ</name>
<evidence type="ECO:0000259" key="8">
    <source>
        <dbReference type="PROSITE" id="PS51007"/>
    </source>
</evidence>
<dbReference type="GO" id="GO:0042597">
    <property type="term" value="C:periplasmic space"/>
    <property type="evidence" value="ECO:0007669"/>
    <property type="project" value="UniProtKB-SubCell"/>
</dbReference>
<dbReference type="PROSITE" id="PS51007">
    <property type="entry name" value="CYTC"/>
    <property type="match status" value="1"/>
</dbReference>
<keyword evidence="5" id="KW-0574">Periplasm</keyword>
<comment type="subcellular location">
    <subcellularLocation>
        <location evidence="1">Periplasm</location>
    </subcellularLocation>
</comment>
<dbReference type="EMBL" id="UINC01019812">
    <property type="protein sequence ID" value="SVA83804.1"/>
    <property type="molecule type" value="Genomic_DNA"/>
</dbReference>
<dbReference type="AlphaFoldDB" id="A0A381Z3U1"/>
<protein>
    <recommendedName>
        <fullName evidence="8">Cytochrome c domain-containing protein</fullName>
    </recommendedName>
</protein>
<gene>
    <name evidence="9" type="ORF">METZ01_LOCUS136658</name>
</gene>
<keyword evidence="7" id="KW-0408">Iron</keyword>
<keyword evidence="2" id="KW-0349">Heme</keyword>
<evidence type="ECO:0000256" key="2">
    <source>
        <dbReference type="ARBA" id="ARBA00022617"/>
    </source>
</evidence>
<keyword evidence="4" id="KW-0732">Signal</keyword>
<dbReference type="GO" id="GO:0009055">
    <property type="term" value="F:electron transfer activity"/>
    <property type="evidence" value="ECO:0007669"/>
    <property type="project" value="InterPro"/>
</dbReference>
<dbReference type="PANTHER" id="PTHR30600:SF10">
    <property type="entry name" value="BLL6722 PROTEIN"/>
    <property type="match status" value="1"/>
</dbReference>
<accession>A0A381Z3U1</accession>
<dbReference type="InterPro" id="IPR009056">
    <property type="entry name" value="Cyt_c-like_dom"/>
</dbReference>
<organism evidence="9">
    <name type="scientific">marine metagenome</name>
    <dbReference type="NCBI Taxonomy" id="408172"/>
    <lineage>
        <taxon>unclassified sequences</taxon>
        <taxon>metagenomes</taxon>
        <taxon>ecological metagenomes</taxon>
    </lineage>
</organism>
<sequence length="421" mass="46650">MKWIGVIILGLAIIWTATTLAPAHAQEWSAVEKEELRSLWIDSLAPTPKDPSNLVADDARAATLGHRLFFDKQFSGDGEVSCASCHRPELWFTDGLPLAKGMGTTLRHTQTIVGTAYSPWLFWDGRKDSQWSQALGPMESPVEHGGTRVQFAKIIVSDPFYRQAYEDIFGVLPDILDSGRFPTIAAPNNVPESREAWEKMAPDDREMISRIFSNMGKAIAAYERLILPGPSRFDRYVEDVLNGNGKVLANTFSDDEVAGLRLFIGKGNCIQCHNGPLFTNNDFHNTGVPSKSNLDPDRGRAEGVKAVRADEFNCLDSFSDAGEGDCAELKYMKTDSSELLGRFKVATLRNVSNTAPYMHSGDFPTLAEVLEFYNHPPEAKLGQSELNPLYLNTTELSQMESFLKTLIGPVDAQEKYLLPPQ</sequence>
<dbReference type="InterPro" id="IPR036909">
    <property type="entry name" value="Cyt_c-like_dom_sf"/>
</dbReference>
<feature type="domain" description="Cytochrome c" evidence="8">
    <location>
        <begin position="254"/>
        <end position="407"/>
    </location>
</feature>
<dbReference type="GO" id="GO:0046872">
    <property type="term" value="F:metal ion binding"/>
    <property type="evidence" value="ECO:0007669"/>
    <property type="project" value="UniProtKB-KW"/>
</dbReference>
<proteinExistence type="predicted"/>
<keyword evidence="6" id="KW-0560">Oxidoreductase</keyword>
<evidence type="ECO:0000256" key="5">
    <source>
        <dbReference type="ARBA" id="ARBA00022764"/>
    </source>
</evidence>
<dbReference type="GO" id="GO:0020037">
    <property type="term" value="F:heme binding"/>
    <property type="evidence" value="ECO:0007669"/>
    <property type="project" value="InterPro"/>
</dbReference>
<dbReference type="InterPro" id="IPR004852">
    <property type="entry name" value="Di-haem_cyt_c_peroxidsae"/>
</dbReference>
<evidence type="ECO:0000256" key="1">
    <source>
        <dbReference type="ARBA" id="ARBA00004418"/>
    </source>
</evidence>
<evidence type="ECO:0000256" key="3">
    <source>
        <dbReference type="ARBA" id="ARBA00022723"/>
    </source>
</evidence>
<dbReference type="InterPro" id="IPR026259">
    <property type="entry name" value="MauG/Cytc_peroxidase"/>
</dbReference>
<dbReference type="SUPFAM" id="SSF46626">
    <property type="entry name" value="Cytochrome c"/>
    <property type="match status" value="2"/>
</dbReference>
<reference evidence="9" key="1">
    <citation type="submission" date="2018-05" db="EMBL/GenBank/DDBJ databases">
        <authorList>
            <person name="Lanie J.A."/>
            <person name="Ng W.-L."/>
            <person name="Kazmierczak K.M."/>
            <person name="Andrzejewski T.M."/>
            <person name="Davidsen T.M."/>
            <person name="Wayne K.J."/>
            <person name="Tettelin H."/>
            <person name="Glass J.I."/>
            <person name="Rusch D."/>
            <person name="Podicherti R."/>
            <person name="Tsui H.-C.T."/>
            <person name="Winkler M.E."/>
        </authorList>
    </citation>
    <scope>NUCLEOTIDE SEQUENCE</scope>
</reference>
<evidence type="ECO:0000313" key="9">
    <source>
        <dbReference type="EMBL" id="SVA83804.1"/>
    </source>
</evidence>
<evidence type="ECO:0000256" key="6">
    <source>
        <dbReference type="ARBA" id="ARBA00023002"/>
    </source>
</evidence>
<dbReference type="PIRSF" id="PIRSF000294">
    <property type="entry name" value="Cytochrome-c_peroxidase"/>
    <property type="match status" value="1"/>
</dbReference>